<dbReference type="Pfam" id="PF09388">
    <property type="entry name" value="SpoOE-like"/>
    <property type="match status" value="1"/>
</dbReference>
<dbReference type="EMBL" id="JBIACJ010000024">
    <property type="protein sequence ID" value="MFE8698932.1"/>
    <property type="molecule type" value="Genomic_DNA"/>
</dbReference>
<dbReference type="InterPro" id="IPR036638">
    <property type="entry name" value="HLH_DNA-bd_sf"/>
</dbReference>
<evidence type="ECO:0000313" key="1">
    <source>
        <dbReference type="EMBL" id="MFE8698932.1"/>
    </source>
</evidence>
<dbReference type="SUPFAM" id="SSF140500">
    <property type="entry name" value="BAS1536-like"/>
    <property type="match status" value="1"/>
</dbReference>
<gene>
    <name evidence="1" type="ORF">ACFYKT_21915</name>
</gene>
<dbReference type="Proteomes" id="UP001601058">
    <property type="component" value="Unassembled WGS sequence"/>
</dbReference>
<organism evidence="1 2">
    <name type="scientific">Cytobacillus mangrovibacter</name>
    <dbReference type="NCBI Taxonomy" id="3299024"/>
    <lineage>
        <taxon>Bacteria</taxon>
        <taxon>Bacillati</taxon>
        <taxon>Bacillota</taxon>
        <taxon>Bacilli</taxon>
        <taxon>Bacillales</taxon>
        <taxon>Bacillaceae</taxon>
        <taxon>Cytobacillus</taxon>
    </lineage>
</organism>
<reference evidence="1 2" key="1">
    <citation type="submission" date="2024-08" db="EMBL/GenBank/DDBJ databases">
        <title>Two novel Cytobacillus novel species.</title>
        <authorList>
            <person name="Liu G."/>
        </authorList>
    </citation>
    <scope>NUCLEOTIDE SEQUENCE [LARGE SCALE GENOMIC DNA]</scope>
    <source>
        <strain evidence="1 2">FJAT-53684</strain>
    </source>
</reference>
<dbReference type="Gene3D" id="4.10.280.10">
    <property type="entry name" value="Helix-loop-helix DNA-binding domain"/>
    <property type="match status" value="1"/>
</dbReference>
<protein>
    <submittedName>
        <fullName evidence="1">Spo0E family sporulation regulatory protein-aspartic acid phosphatase</fullName>
    </submittedName>
</protein>
<proteinExistence type="predicted"/>
<accession>A0ABW6K5T1</accession>
<dbReference type="InterPro" id="IPR037208">
    <property type="entry name" value="Spo0E-like_sf"/>
</dbReference>
<dbReference type="InterPro" id="IPR018540">
    <property type="entry name" value="Spo0E-like"/>
</dbReference>
<name>A0ABW6K5T1_9BACI</name>
<keyword evidence="2" id="KW-1185">Reference proteome</keyword>
<evidence type="ECO:0000313" key="2">
    <source>
        <dbReference type="Proteomes" id="UP001601058"/>
    </source>
</evidence>
<sequence length="106" mass="12504">MKTKNDFQSENMKLLMEIFNLKLTLRELYMQKGPASSDYISQSIKLNVLIKEYFEEKTLSLISMSKAELIEIWKQKGFEHLETISASQELDELIFKYQKLQQLGSF</sequence>
<dbReference type="RefSeq" id="WP_389224206.1">
    <property type="nucleotide sequence ID" value="NZ_JBIACJ010000024.1"/>
</dbReference>
<comment type="caution">
    <text evidence="1">The sequence shown here is derived from an EMBL/GenBank/DDBJ whole genome shotgun (WGS) entry which is preliminary data.</text>
</comment>